<evidence type="ECO:0008006" key="2">
    <source>
        <dbReference type="Google" id="ProtNLM"/>
    </source>
</evidence>
<keyword evidence="1" id="KW-0614">Plasmid</keyword>
<dbReference type="GO" id="GO:0003824">
    <property type="term" value="F:catalytic activity"/>
    <property type="evidence" value="ECO:0007669"/>
    <property type="project" value="InterPro"/>
</dbReference>
<dbReference type="EMBL" id="KF602051">
    <property type="protein sequence ID" value="AHE40172.1"/>
    <property type="molecule type" value="Genomic_DNA"/>
</dbReference>
<dbReference type="AlphaFoldDB" id="V9Z6L0"/>
<sequence>MSPAPLFEPVIDQHDTWAVVNPVQGCNRDCGYCYLQDLHLTRVKPTILASPEDTVAQLLAHRYYHPNLVLALYTCTDAFATRANTAHLTALLQTLASSQVRNPVCLITKCHIPDDAIDCIRRVRDTGLPVLVYLSYSGLGPDIERGIQHDALRANFPRLHSAGIPVVHYWRPFLPQNSHPDVLENVLDLASRYAECSVTVGTKIKPSALDQITALWPDIAAPHLDPQGADSVWPRTAWEWLRHLPDRYRDHPVYQTNSCALAYVLGRHDRAGVHDTPTCLNANRCPARQRERCRRAVPLQQPLTRQDIDRHLDRLHHGGVHYTVHEDTRTIVFTTPLPLRDRHNLAQVLAATVRAPQHPDERYWAGRLSGAQPLIIDTP</sequence>
<evidence type="ECO:0000313" key="1">
    <source>
        <dbReference type="EMBL" id="AHE40172.1"/>
    </source>
</evidence>
<proteinExistence type="predicted"/>
<reference evidence="1" key="1">
    <citation type="submission" date="2013-09" db="EMBL/GenBank/DDBJ databases">
        <title>Complete nucleotide sequence of Streptomyces linear plasmid pFRL6.</title>
        <authorList>
            <person name="Chen Z."/>
            <person name="Fang P."/>
            <person name="Qin Z."/>
        </authorList>
    </citation>
    <scope>NUCLEOTIDE SEQUENCE</scope>
    <source>
        <plasmid evidence="1">pFRL6</plasmid>
    </source>
</reference>
<gene>
    <name evidence="1" type="ORF">pFRL6_85</name>
</gene>
<organism evidence="1">
    <name type="scientific">Streptomyces sp. F12</name>
    <dbReference type="NCBI Taxonomy" id="1436084"/>
    <lineage>
        <taxon>Bacteria</taxon>
        <taxon>Bacillati</taxon>
        <taxon>Actinomycetota</taxon>
        <taxon>Actinomycetes</taxon>
        <taxon>Kitasatosporales</taxon>
        <taxon>Streptomycetaceae</taxon>
        <taxon>Streptomyces</taxon>
    </lineage>
</organism>
<dbReference type="RefSeq" id="WP_024127436.1">
    <property type="nucleotide sequence ID" value="NC_023286.1"/>
</dbReference>
<dbReference type="GO" id="GO:0051536">
    <property type="term" value="F:iron-sulfur cluster binding"/>
    <property type="evidence" value="ECO:0007669"/>
    <property type="project" value="InterPro"/>
</dbReference>
<protein>
    <recommendedName>
        <fullName evidence="2">Radical SAM domain-containing protein</fullName>
    </recommendedName>
</protein>
<name>V9Z6L0_9ACTN</name>
<dbReference type="InterPro" id="IPR007197">
    <property type="entry name" value="rSAM"/>
</dbReference>
<geneLocation type="plasmid" evidence="1">
    <name>pFRL6</name>
</geneLocation>
<accession>V9Z6L0</accession>
<dbReference type="SFLD" id="SFLDS00029">
    <property type="entry name" value="Radical_SAM"/>
    <property type="match status" value="1"/>
</dbReference>